<evidence type="ECO:0000256" key="4">
    <source>
        <dbReference type="ARBA" id="ARBA00022553"/>
    </source>
</evidence>
<comment type="caution">
    <text evidence="15">The sequence shown here is derived from an EMBL/GenBank/DDBJ whole genome shotgun (WGS) entry which is preliminary data.</text>
</comment>
<evidence type="ECO:0000256" key="12">
    <source>
        <dbReference type="ARBA" id="ARBA00023170"/>
    </source>
</evidence>
<evidence type="ECO:0000256" key="13">
    <source>
        <dbReference type="SAM" id="MobiDB-lite"/>
    </source>
</evidence>
<sequence length="117" mass="12600">PPTAPVHLISNVNETSVNLEWSPPRSSGGRQDLTYNVVCKRCGPDGRRCQPCGNGVHFSPQQLSLKGTRVSINELQAHTNYTFEVWAVNGVSPQSPGPEQAVSVTVTTNQAGKRSSE</sequence>
<organism evidence="15 16">
    <name type="scientific">Xenoophorus captivus</name>
    <dbReference type="NCBI Taxonomy" id="1517983"/>
    <lineage>
        <taxon>Eukaryota</taxon>
        <taxon>Metazoa</taxon>
        <taxon>Chordata</taxon>
        <taxon>Craniata</taxon>
        <taxon>Vertebrata</taxon>
        <taxon>Euteleostomi</taxon>
        <taxon>Actinopterygii</taxon>
        <taxon>Neopterygii</taxon>
        <taxon>Teleostei</taxon>
        <taxon>Neoteleostei</taxon>
        <taxon>Acanthomorphata</taxon>
        <taxon>Ovalentaria</taxon>
        <taxon>Atherinomorphae</taxon>
        <taxon>Cyprinodontiformes</taxon>
        <taxon>Goodeidae</taxon>
        <taxon>Xenoophorus</taxon>
    </lineage>
</organism>
<dbReference type="PANTHER" id="PTHR46877:SF18">
    <property type="entry name" value="EPHRIN TYPE-A RECEPTOR 4"/>
    <property type="match status" value="1"/>
</dbReference>
<evidence type="ECO:0000256" key="1">
    <source>
        <dbReference type="ARBA" id="ARBA00004251"/>
    </source>
</evidence>
<dbReference type="CDD" id="cd00063">
    <property type="entry name" value="FN3"/>
    <property type="match status" value="1"/>
</dbReference>
<keyword evidence="11" id="KW-0472">Membrane</keyword>
<evidence type="ECO:0000256" key="7">
    <source>
        <dbReference type="ARBA" id="ARBA00022741"/>
    </source>
</evidence>
<feature type="domain" description="Fibronectin type-III" evidence="14">
    <location>
        <begin position="1"/>
        <end position="111"/>
    </location>
</feature>
<feature type="non-terminal residue" evidence="15">
    <location>
        <position position="1"/>
    </location>
</feature>
<feature type="region of interest" description="Disordered" evidence="13">
    <location>
        <begin position="92"/>
        <end position="117"/>
    </location>
</feature>
<dbReference type="InterPro" id="IPR050449">
    <property type="entry name" value="Ephrin_rcpt_TKs"/>
</dbReference>
<evidence type="ECO:0000256" key="8">
    <source>
        <dbReference type="ARBA" id="ARBA00022777"/>
    </source>
</evidence>
<dbReference type="PANTHER" id="PTHR46877">
    <property type="entry name" value="EPH RECEPTOR A5"/>
    <property type="match status" value="1"/>
</dbReference>
<keyword evidence="9" id="KW-0067">ATP-binding</keyword>
<keyword evidence="5" id="KW-0808">Transferase</keyword>
<name>A0ABV0RB04_9TELE</name>
<comment type="subcellular location">
    <subcellularLocation>
        <location evidence="1">Cell membrane</location>
        <topology evidence="1">Single-pass type I membrane protein</topology>
    </subcellularLocation>
</comment>
<evidence type="ECO:0000256" key="9">
    <source>
        <dbReference type="ARBA" id="ARBA00022840"/>
    </source>
</evidence>
<keyword evidence="3" id="KW-1003">Cell membrane</keyword>
<dbReference type="InterPro" id="IPR003961">
    <property type="entry name" value="FN3_dom"/>
</dbReference>
<gene>
    <name evidence="15" type="primary">EPHA4A_1</name>
    <name evidence="15" type="ORF">XENOCAPTIV_013843</name>
</gene>
<dbReference type="EC" id="2.7.10.1" evidence="2"/>
<feature type="compositionally biased region" description="Polar residues" evidence="13">
    <location>
        <begin position="102"/>
        <end position="117"/>
    </location>
</feature>
<dbReference type="Gene3D" id="2.60.40.10">
    <property type="entry name" value="Immunoglobulins"/>
    <property type="match status" value="1"/>
</dbReference>
<evidence type="ECO:0000256" key="2">
    <source>
        <dbReference type="ARBA" id="ARBA00011902"/>
    </source>
</evidence>
<keyword evidence="7" id="KW-0547">Nucleotide-binding</keyword>
<dbReference type="PROSITE" id="PS50853">
    <property type="entry name" value="FN3"/>
    <property type="match status" value="1"/>
</dbReference>
<evidence type="ECO:0000313" key="15">
    <source>
        <dbReference type="EMBL" id="MEQ2205300.1"/>
    </source>
</evidence>
<dbReference type="Proteomes" id="UP001434883">
    <property type="component" value="Unassembled WGS sequence"/>
</dbReference>
<evidence type="ECO:0000256" key="11">
    <source>
        <dbReference type="ARBA" id="ARBA00023136"/>
    </source>
</evidence>
<reference evidence="15 16" key="1">
    <citation type="submission" date="2021-06" db="EMBL/GenBank/DDBJ databases">
        <authorList>
            <person name="Palmer J.M."/>
        </authorList>
    </citation>
    <scope>NUCLEOTIDE SEQUENCE [LARGE SCALE GENOMIC DNA]</scope>
    <source>
        <strain evidence="15 16">XC_2019</strain>
        <tissue evidence="15">Muscle</tissue>
    </source>
</reference>
<evidence type="ECO:0000259" key="14">
    <source>
        <dbReference type="PROSITE" id="PS50853"/>
    </source>
</evidence>
<dbReference type="SMART" id="SM00060">
    <property type="entry name" value="FN3"/>
    <property type="match status" value="1"/>
</dbReference>
<evidence type="ECO:0000256" key="5">
    <source>
        <dbReference type="ARBA" id="ARBA00022679"/>
    </source>
</evidence>
<keyword evidence="6" id="KW-0812">Transmembrane</keyword>
<dbReference type="InterPro" id="IPR013783">
    <property type="entry name" value="Ig-like_fold"/>
</dbReference>
<evidence type="ECO:0000256" key="6">
    <source>
        <dbReference type="ARBA" id="ARBA00022692"/>
    </source>
</evidence>
<keyword evidence="16" id="KW-1185">Reference proteome</keyword>
<dbReference type="InterPro" id="IPR036116">
    <property type="entry name" value="FN3_sf"/>
</dbReference>
<dbReference type="EMBL" id="JAHRIN010042039">
    <property type="protein sequence ID" value="MEQ2205300.1"/>
    <property type="molecule type" value="Genomic_DNA"/>
</dbReference>
<evidence type="ECO:0000256" key="10">
    <source>
        <dbReference type="ARBA" id="ARBA00022989"/>
    </source>
</evidence>
<keyword evidence="10" id="KW-1133">Transmembrane helix</keyword>
<accession>A0ABV0RB04</accession>
<evidence type="ECO:0000313" key="16">
    <source>
        <dbReference type="Proteomes" id="UP001434883"/>
    </source>
</evidence>
<dbReference type="SUPFAM" id="SSF49265">
    <property type="entry name" value="Fibronectin type III"/>
    <property type="match status" value="1"/>
</dbReference>
<keyword evidence="4" id="KW-0597">Phosphoprotein</keyword>
<evidence type="ECO:0000256" key="3">
    <source>
        <dbReference type="ARBA" id="ARBA00022475"/>
    </source>
</evidence>
<proteinExistence type="predicted"/>
<keyword evidence="12 15" id="KW-0675">Receptor</keyword>
<protein>
    <recommendedName>
        <fullName evidence="2">receptor protein-tyrosine kinase</fullName>
        <ecNumber evidence="2">2.7.10.1</ecNumber>
    </recommendedName>
</protein>
<keyword evidence="8" id="KW-0418">Kinase</keyword>
<dbReference type="Pfam" id="PF00041">
    <property type="entry name" value="fn3"/>
    <property type="match status" value="1"/>
</dbReference>